<dbReference type="EMBL" id="JANPWB010000016">
    <property type="protein sequence ID" value="KAJ1080384.1"/>
    <property type="molecule type" value="Genomic_DNA"/>
</dbReference>
<evidence type="ECO:0000313" key="2">
    <source>
        <dbReference type="Proteomes" id="UP001066276"/>
    </source>
</evidence>
<name>A0AAV7KQB7_PLEWA</name>
<dbReference type="AlphaFoldDB" id="A0AAV7KQB7"/>
<accession>A0AAV7KQB7</accession>
<organism evidence="1 2">
    <name type="scientific">Pleurodeles waltl</name>
    <name type="common">Iberian ribbed newt</name>
    <dbReference type="NCBI Taxonomy" id="8319"/>
    <lineage>
        <taxon>Eukaryota</taxon>
        <taxon>Metazoa</taxon>
        <taxon>Chordata</taxon>
        <taxon>Craniata</taxon>
        <taxon>Vertebrata</taxon>
        <taxon>Euteleostomi</taxon>
        <taxon>Amphibia</taxon>
        <taxon>Batrachia</taxon>
        <taxon>Caudata</taxon>
        <taxon>Salamandroidea</taxon>
        <taxon>Salamandridae</taxon>
        <taxon>Pleurodelinae</taxon>
        <taxon>Pleurodeles</taxon>
    </lineage>
</organism>
<gene>
    <name evidence="1" type="ORF">NDU88_000600</name>
</gene>
<reference evidence="1" key="1">
    <citation type="journal article" date="2022" name="bioRxiv">
        <title>Sequencing and chromosome-scale assembly of the giantPleurodeles waltlgenome.</title>
        <authorList>
            <person name="Brown T."/>
            <person name="Elewa A."/>
            <person name="Iarovenko S."/>
            <person name="Subramanian E."/>
            <person name="Araus A.J."/>
            <person name="Petzold A."/>
            <person name="Susuki M."/>
            <person name="Suzuki K.-i.T."/>
            <person name="Hayashi T."/>
            <person name="Toyoda A."/>
            <person name="Oliveira C."/>
            <person name="Osipova E."/>
            <person name="Leigh N.D."/>
            <person name="Simon A."/>
            <person name="Yun M.H."/>
        </authorList>
    </citation>
    <scope>NUCLEOTIDE SEQUENCE</scope>
    <source>
        <strain evidence="1">20211129_DDA</strain>
        <tissue evidence="1">Liver</tissue>
    </source>
</reference>
<evidence type="ECO:0000313" key="1">
    <source>
        <dbReference type="EMBL" id="KAJ1080384.1"/>
    </source>
</evidence>
<proteinExistence type="predicted"/>
<sequence length="157" mass="17697">MVGNIWCRHKSPGGKVLLLVYKNIYDLQGLSQMIPHLDISRPAGALFWGPVRASYFVKAWKTSPVPTHNFFKQASREALLWPAAPSSWHFVAHFMETRYLGPHPWSTRALLTNLFIPSDKEGHFGECIRPPEAPNGNEASNETSLGLLGQMKLCRKE</sequence>
<protein>
    <submittedName>
        <fullName evidence="1">Uncharacterized protein</fullName>
    </submittedName>
</protein>
<keyword evidence="2" id="KW-1185">Reference proteome</keyword>
<comment type="caution">
    <text evidence="1">The sequence shown here is derived from an EMBL/GenBank/DDBJ whole genome shotgun (WGS) entry which is preliminary data.</text>
</comment>
<dbReference type="Proteomes" id="UP001066276">
    <property type="component" value="Chromosome 12"/>
</dbReference>